<organism evidence="1 2">
    <name type="scientific">Wallemia ichthyophaga</name>
    <dbReference type="NCBI Taxonomy" id="245174"/>
    <lineage>
        <taxon>Eukaryota</taxon>
        <taxon>Fungi</taxon>
        <taxon>Dikarya</taxon>
        <taxon>Basidiomycota</taxon>
        <taxon>Wallemiomycotina</taxon>
        <taxon>Wallemiomycetes</taxon>
        <taxon>Wallemiales</taxon>
        <taxon>Wallemiaceae</taxon>
        <taxon>Wallemia</taxon>
    </lineage>
</organism>
<accession>A0A4T0J533</accession>
<dbReference type="EMBL" id="SPOI01000127">
    <property type="protein sequence ID" value="TIB36472.1"/>
    <property type="molecule type" value="Genomic_DNA"/>
</dbReference>
<protein>
    <submittedName>
        <fullName evidence="1">Uncharacterized protein</fullName>
    </submittedName>
</protein>
<evidence type="ECO:0000313" key="1">
    <source>
        <dbReference type="EMBL" id="TIB36472.1"/>
    </source>
</evidence>
<name>A0A4T0J533_WALIC</name>
<sequence length="622" mass="72043">MLQCTRYALRLRASSVCYYTTEIPNINNSDIDIYKAHWPRDLLQYTKTAYENPNEAIKFHHDLLQRWPSLPSHSRLSIGLQNLRYISYNDISREGVWKQAVHMLLSQPNLNTKEYYKLIRFIHRPHNMDDKLRQTLLLDVVDRMIEQGVKFNHSILTVIWSKKMQWRDSSFTIKLWQRMYDAGISPDFDILYQALKVSAKRGSVNESQVYLEQIGKIPNVSTYQWKCAQSTFISALEDDVMAAEAYYNSLDTNSYSDKAKLSILGIMAKSNQFTPSRLLEMLNSLPDSSKSIGYASIMRGLALRRLYYDVIGLYNEAVELLDEYAGKYAIGVVHPLLNSLAFRREKYGVWWVWSALLRGRWKVAPNSSTFEITLKASFNQHSKFKGGIGGLYPCKYFIVEAYHNNSLKYHIKELGRGFRAELRDLTLGHHSDVLEHSEMFWRRIEGVFRGLLLSQFPHLHSVNAPVTLTYSAGNWDNLLTKSTPEIDLTSVSIKSEHFDAYVKMLFERRSSGGSYENTNLILQALSWMRELGMAPSKPTLFRCIIALNESISPMFISDIKRIIGASSSSKSVDHQNQLFALDSFNKSADVDRFYKWVSEWLEMPHEMDIFTFWNAEIRRSMD</sequence>
<reference evidence="1 2" key="1">
    <citation type="submission" date="2019-03" db="EMBL/GenBank/DDBJ databases">
        <title>Sequencing 23 genomes of Wallemia ichthyophaga.</title>
        <authorList>
            <person name="Gostincar C."/>
        </authorList>
    </citation>
    <scope>NUCLEOTIDE SEQUENCE [LARGE SCALE GENOMIC DNA]</scope>
    <source>
        <strain evidence="1 2">EXF-6200</strain>
    </source>
</reference>
<proteinExistence type="predicted"/>
<comment type="caution">
    <text evidence="1">The sequence shown here is derived from an EMBL/GenBank/DDBJ whole genome shotgun (WGS) entry which is preliminary data.</text>
</comment>
<dbReference type="AlphaFoldDB" id="A0A4T0J533"/>
<evidence type="ECO:0000313" key="2">
    <source>
        <dbReference type="Proteomes" id="UP000310689"/>
    </source>
</evidence>
<gene>
    <name evidence="1" type="ORF">E3P86_02481</name>
</gene>
<dbReference type="Proteomes" id="UP000310689">
    <property type="component" value="Unassembled WGS sequence"/>
</dbReference>